<gene>
    <name evidence="1" type="ORF">FEN17_08140</name>
</gene>
<dbReference type="EMBL" id="VCEJ01000002">
    <property type="protein sequence ID" value="TLV03561.1"/>
    <property type="molecule type" value="Genomic_DNA"/>
</dbReference>
<dbReference type="SUPFAM" id="SSF54637">
    <property type="entry name" value="Thioesterase/thiol ester dehydrase-isomerase"/>
    <property type="match status" value="1"/>
</dbReference>
<evidence type="ECO:0000313" key="1">
    <source>
        <dbReference type="EMBL" id="TLV03561.1"/>
    </source>
</evidence>
<evidence type="ECO:0000313" key="2">
    <source>
        <dbReference type="Proteomes" id="UP000306402"/>
    </source>
</evidence>
<dbReference type="OrthoDB" id="826697at2"/>
<reference evidence="1 2" key="1">
    <citation type="submission" date="2019-05" db="EMBL/GenBank/DDBJ databases">
        <authorList>
            <person name="Qu J.-H."/>
        </authorList>
    </citation>
    <scope>NUCLEOTIDE SEQUENCE [LARGE SCALE GENOMIC DNA]</scope>
    <source>
        <strain evidence="1 2">T17</strain>
    </source>
</reference>
<proteinExistence type="predicted"/>
<dbReference type="Gene3D" id="3.10.129.10">
    <property type="entry name" value="Hotdog Thioesterase"/>
    <property type="match status" value="1"/>
</dbReference>
<dbReference type="RefSeq" id="WP_138364770.1">
    <property type="nucleotide sequence ID" value="NZ_VCEJ01000002.1"/>
</dbReference>
<dbReference type="InterPro" id="IPR029069">
    <property type="entry name" value="HotDog_dom_sf"/>
</dbReference>
<sequence length="139" mass="15340">MLVPKEAITQYIPHREPFIMIDNLISATTERFESDLFVKEDNVLVENGFLQESGLIENIAQTCAASFGYLDREGEGEPKVGFIGAISKLEVFGLPTVNSTIQTVVTPMHQLGNIYLVKGESFMEGRILLGCEMKIVVTG</sequence>
<comment type="caution">
    <text evidence="1">The sequence shown here is derived from an EMBL/GenBank/DDBJ whole genome shotgun (WGS) entry which is preliminary data.</text>
</comment>
<dbReference type="InterPro" id="IPR016776">
    <property type="entry name" value="ApeP-like_dehydratase"/>
</dbReference>
<keyword evidence="2" id="KW-1185">Reference proteome</keyword>
<protein>
    <submittedName>
        <fullName evidence="1">Uncharacterized protein</fullName>
    </submittedName>
</protein>
<name>A0A5R9L579_9BACT</name>
<dbReference type="Proteomes" id="UP000306402">
    <property type="component" value="Unassembled WGS sequence"/>
</dbReference>
<organism evidence="1 2">
    <name type="scientific">Dyadobacter luticola</name>
    <dbReference type="NCBI Taxonomy" id="1979387"/>
    <lineage>
        <taxon>Bacteria</taxon>
        <taxon>Pseudomonadati</taxon>
        <taxon>Bacteroidota</taxon>
        <taxon>Cytophagia</taxon>
        <taxon>Cytophagales</taxon>
        <taxon>Spirosomataceae</taxon>
        <taxon>Dyadobacter</taxon>
    </lineage>
</organism>
<accession>A0A5R9L579</accession>
<dbReference type="AlphaFoldDB" id="A0A5R9L579"/>
<dbReference type="Pfam" id="PF22817">
    <property type="entry name" value="ApeP-like"/>
    <property type="match status" value="1"/>
</dbReference>